<dbReference type="PANTHER" id="PTHR48228">
    <property type="entry name" value="SUCCINYL-COA--D-CITRAMALATE COA-TRANSFERASE"/>
    <property type="match status" value="1"/>
</dbReference>
<dbReference type="InterPro" id="IPR023606">
    <property type="entry name" value="CoA-Trfase_III_dom_1_sf"/>
</dbReference>
<sequence length="407" mass="43357">MADAPRPARIVPDHQGPLSGIRVLDLSRVVAGNALGLELADFGAEVIKVEPPGGDPLRDWKVKGHSLYWKELSRNKLSLVLDLRKPEGMAALERLIPTADVLIENFRPGVLEEMGLAPDRLLAMAPDLILVRISGFGQTGPASRLPGFGTLVEAMSGFASRNGFADREPVLPPLALADMIAGLHGAKAVLAALRARDRGMARGQVIDLSLLEAMYGVLGPEAGSWAVTGEVKERTGSASGNSAPRNVYKTRDGRWIAMSGSTERMAKRILLLVGGDALARDPRFATNADRVRNRVMLDAVIGEWIGARDRDVALATFRAEGITVGPVHDIADFMDDDHVIEREVVVAIPDRDLGSVPVHNVLPRLSATPGAIRHVAPEVGADAEAVLRQAGFSTPEIEALRAAGALG</sequence>
<dbReference type="Proteomes" id="UP001262410">
    <property type="component" value="Unassembled WGS sequence"/>
</dbReference>
<organism evidence="2 3">
    <name type="scientific">Inquilinus ginsengisoli</name>
    <dbReference type="NCBI Taxonomy" id="363840"/>
    <lineage>
        <taxon>Bacteria</taxon>
        <taxon>Pseudomonadati</taxon>
        <taxon>Pseudomonadota</taxon>
        <taxon>Alphaproteobacteria</taxon>
        <taxon>Rhodospirillales</taxon>
        <taxon>Rhodospirillaceae</taxon>
        <taxon>Inquilinus</taxon>
    </lineage>
</organism>
<evidence type="ECO:0000313" key="2">
    <source>
        <dbReference type="EMBL" id="MDR6293362.1"/>
    </source>
</evidence>
<name>A0ABU1JXK5_9PROT</name>
<dbReference type="Gene3D" id="3.30.1540.10">
    <property type="entry name" value="formyl-coa transferase, domain 3"/>
    <property type="match status" value="1"/>
</dbReference>
<keyword evidence="1" id="KW-0808">Transferase</keyword>
<reference evidence="2 3" key="1">
    <citation type="submission" date="2023-07" db="EMBL/GenBank/DDBJ databases">
        <title>Sorghum-associated microbial communities from plants grown in Nebraska, USA.</title>
        <authorList>
            <person name="Schachtman D."/>
        </authorList>
    </citation>
    <scope>NUCLEOTIDE SEQUENCE [LARGE SCALE GENOMIC DNA]</scope>
    <source>
        <strain evidence="2 3">584</strain>
    </source>
</reference>
<dbReference type="EMBL" id="JAVDPW010000011">
    <property type="protein sequence ID" value="MDR6293362.1"/>
    <property type="molecule type" value="Genomic_DNA"/>
</dbReference>
<dbReference type="Pfam" id="PF02515">
    <property type="entry name" value="CoA_transf_3"/>
    <property type="match status" value="1"/>
</dbReference>
<dbReference type="InterPro" id="IPR044855">
    <property type="entry name" value="CoA-Trfase_III_dom3_sf"/>
</dbReference>
<dbReference type="Gene3D" id="3.40.50.10540">
    <property type="entry name" value="Crotonobetainyl-coa:carnitine coa-transferase, domain 1"/>
    <property type="match status" value="1"/>
</dbReference>
<protein>
    <submittedName>
        <fullName evidence="2">Crotonobetainyl-CoA:carnitine CoA-transferase CaiB-like acyl-CoA transferase</fullName>
    </submittedName>
</protein>
<dbReference type="InterPro" id="IPR050509">
    <property type="entry name" value="CoA-transferase_III"/>
</dbReference>
<proteinExistence type="predicted"/>
<gene>
    <name evidence="2" type="ORF">E9232_005912</name>
</gene>
<evidence type="ECO:0000256" key="1">
    <source>
        <dbReference type="ARBA" id="ARBA00022679"/>
    </source>
</evidence>
<accession>A0ABU1JXK5</accession>
<dbReference type="InterPro" id="IPR003673">
    <property type="entry name" value="CoA-Trfase_fam_III"/>
</dbReference>
<evidence type="ECO:0000313" key="3">
    <source>
        <dbReference type="Proteomes" id="UP001262410"/>
    </source>
</evidence>
<dbReference type="SUPFAM" id="SSF89796">
    <property type="entry name" value="CoA-transferase family III (CaiB/BaiF)"/>
    <property type="match status" value="1"/>
</dbReference>
<dbReference type="PANTHER" id="PTHR48228:SF6">
    <property type="entry name" value="L-CARNITINE COA-TRANSFERASE"/>
    <property type="match status" value="1"/>
</dbReference>
<comment type="caution">
    <text evidence="2">The sequence shown here is derived from an EMBL/GenBank/DDBJ whole genome shotgun (WGS) entry which is preliminary data.</text>
</comment>
<keyword evidence="3" id="KW-1185">Reference proteome</keyword>
<dbReference type="RefSeq" id="WP_309800278.1">
    <property type="nucleotide sequence ID" value="NZ_JAVDPW010000011.1"/>
</dbReference>